<evidence type="ECO:0000256" key="1">
    <source>
        <dbReference type="SAM" id="Phobius"/>
    </source>
</evidence>
<feature type="transmembrane region" description="Helical" evidence="1">
    <location>
        <begin position="47"/>
        <end position="69"/>
    </location>
</feature>
<sequence>MNLGGEMFKSVKNLGFLEVFFRFTCMLFWPLYWYKWSVITIANYNEILFNIYLVVSGLFLIVCTMVYIIKKSTTGIYYLYRMVLILTYLESLYSFMVVPRNIEALYVKIILCVLLLLVSNKLIKKDKNDTGVVGILSSILILVLTYFY</sequence>
<feature type="transmembrane region" description="Helical" evidence="1">
    <location>
        <begin position="130"/>
        <end position="147"/>
    </location>
</feature>
<organism evidence="2 3">
    <name type="scientific">Peptostreptococcus anaerobius</name>
    <dbReference type="NCBI Taxonomy" id="1261"/>
    <lineage>
        <taxon>Bacteria</taxon>
        <taxon>Bacillati</taxon>
        <taxon>Bacillota</taxon>
        <taxon>Clostridia</taxon>
        <taxon>Peptostreptococcales</taxon>
        <taxon>Peptostreptococcaceae</taxon>
        <taxon>Peptostreptococcus</taxon>
    </lineage>
</organism>
<feature type="transmembrane region" description="Helical" evidence="1">
    <location>
        <begin position="104"/>
        <end position="123"/>
    </location>
</feature>
<name>A0A135YYC0_9FIRM</name>
<dbReference type="EMBL" id="LSQZ01000009">
    <property type="protein sequence ID" value="KXI14350.1"/>
    <property type="molecule type" value="Genomic_DNA"/>
</dbReference>
<dbReference type="PATRIC" id="fig|1261.5.peg.256"/>
<gene>
    <name evidence="2" type="ORF">HMPREF3195_00250</name>
</gene>
<keyword evidence="1" id="KW-0472">Membrane</keyword>
<feature type="transmembrane region" description="Helical" evidence="1">
    <location>
        <begin position="14"/>
        <end position="35"/>
    </location>
</feature>
<evidence type="ECO:0000313" key="2">
    <source>
        <dbReference type="EMBL" id="KXI14350.1"/>
    </source>
</evidence>
<keyword evidence="1" id="KW-1133">Transmembrane helix</keyword>
<comment type="caution">
    <text evidence="2">The sequence shown here is derived from an EMBL/GenBank/DDBJ whole genome shotgun (WGS) entry which is preliminary data.</text>
</comment>
<proteinExistence type="predicted"/>
<dbReference type="STRING" id="1261.HMPREF3195_00250"/>
<evidence type="ECO:0000313" key="3">
    <source>
        <dbReference type="Proteomes" id="UP000070326"/>
    </source>
</evidence>
<accession>A0A135YYC0</accession>
<dbReference type="Proteomes" id="UP000070326">
    <property type="component" value="Unassembled WGS sequence"/>
</dbReference>
<keyword evidence="1" id="KW-0812">Transmembrane</keyword>
<reference evidence="2 3" key="1">
    <citation type="submission" date="2016-02" db="EMBL/GenBank/DDBJ databases">
        <authorList>
            <person name="Wen L."/>
            <person name="He K."/>
            <person name="Yang H."/>
        </authorList>
    </citation>
    <scope>NUCLEOTIDE SEQUENCE [LARGE SCALE GENOMIC DNA]</scope>
    <source>
        <strain evidence="2 3">MJR8628A</strain>
    </source>
</reference>
<feature type="transmembrane region" description="Helical" evidence="1">
    <location>
        <begin position="78"/>
        <end position="98"/>
    </location>
</feature>
<protein>
    <submittedName>
        <fullName evidence="2">Uncharacterized protein</fullName>
    </submittedName>
</protein>
<dbReference type="AlphaFoldDB" id="A0A135YYC0"/>
<dbReference type="eggNOG" id="ENOG5030G4F">
    <property type="taxonomic scope" value="Bacteria"/>
</dbReference>